<dbReference type="InterPro" id="IPR009061">
    <property type="entry name" value="DNA-bd_dom_put_sf"/>
</dbReference>
<reference evidence="3 4" key="1">
    <citation type="journal article" date="2009" name="Stand. Genomic Sci.">
        <title>Complete genome sequence of Rhodothermus marinus type strain (R-10).</title>
        <authorList>
            <person name="Nolan M."/>
            <person name="Tindall B.J."/>
            <person name="Pomrenke H."/>
            <person name="Lapidus A."/>
            <person name="Copeland A."/>
            <person name="Glavina Del Rio T."/>
            <person name="Lucas S."/>
            <person name="Chen F."/>
            <person name="Tice H."/>
            <person name="Cheng J.F."/>
            <person name="Saunders E."/>
            <person name="Han C."/>
            <person name="Bruce D."/>
            <person name="Goodwin L."/>
            <person name="Chain P."/>
            <person name="Pitluck S."/>
            <person name="Ovchinikova G."/>
            <person name="Pati A."/>
            <person name="Ivanova N."/>
            <person name="Mavromatis K."/>
            <person name="Chen A."/>
            <person name="Palaniappan K."/>
            <person name="Land M."/>
            <person name="Hauser L."/>
            <person name="Chang Y.J."/>
            <person name="Jeffries C.D."/>
            <person name="Brettin T."/>
            <person name="Goker M."/>
            <person name="Bristow J."/>
            <person name="Eisen J.A."/>
            <person name="Markowitz V."/>
            <person name="Hugenholtz P."/>
            <person name="Kyrpides N.C."/>
            <person name="Klenk H.P."/>
            <person name="Detter J.C."/>
        </authorList>
    </citation>
    <scope>NUCLEOTIDE SEQUENCE [LARGE SCALE GENOMIC DNA]</scope>
    <source>
        <strain evidence="4">ATCC 43812 / DSM 4252 / R-10</strain>
    </source>
</reference>
<dbReference type="EMBL" id="CP001807">
    <property type="protein sequence ID" value="ACY48149.1"/>
    <property type="molecule type" value="Genomic_DNA"/>
</dbReference>
<dbReference type="GO" id="GO:0003700">
    <property type="term" value="F:DNA-binding transcription factor activity"/>
    <property type="evidence" value="ECO:0007669"/>
    <property type="project" value="InterPro"/>
</dbReference>
<dbReference type="eggNOG" id="COG0789">
    <property type="taxonomic scope" value="Bacteria"/>
</dbReference>
<dbReference type="Proteomes" id="UP000002221">
    <property type="component" value="Chromosome"/>
</dbReference>
<evidence type="ECO:0000256" key="1">
    <source>
        <dbReference type="ARBA" id="ARBA00023125"/>
    </source>
</evidence>
<dbReference type="InterPro" id="IPR047057">
    <property type="entry name" value="MerR_fam"/>
</dbReference>
<evidence type="ECO:0000313" key="4">
    <source>
        <dbReference type="Proteomes" id="UP000002221"/>
    </source>
</evidence>
<dbReference type="Gene3D" id="1.10.1660.10">
    <property type="match status" value="1"/>
</dbReference>
<sequence length="121" mass="14231">MQEQQKWYSIGEVAQRTGLAPHVLRYWETEFEELRPQKDKAGRRRYSEEDLALVREIQHLLHVERYTIEGARRVLARRRQRQDGAMRAQLLELRAFLVTLLQYLEAQPGCEEPAKGNSGPD</sequence>
<name>D0MI41_RHOM4</name>
<gene>
    <name evidence="3" type="ordered locus">Rmar_1259</name>
</gene>
<dbReference type="AlphaFoldDB" id="D0MI41"/>
<dbReference type="GO" id="GO:0003677">
    <property type="term" value="F:DNA binding"/>
    <property type="evidence" value="ECO:0007669"/>
    <property type="project" value="UniProtKB-KW"/>
</dbReference>
<dbReference type="PROSITE" id="PS50937">
    <property type="entry name" value="HTH_MERR_2"/>
    <property type="match status" value="1"/>
</dbReference>
<feature type="domain" description="HTH merR-type" evidence="2">
    <location>
        <begin position="7"/>
        <end position="77"/>
    </location>
</feature>
<dbReference type="KEGG" id="rmr:Rmar_1259"/>
<dbReference type="CDD" id="cd04765">
    <property type="entry name" value="HTH_MlrA-like_sg2"/>
    <property type="match status" value="1"/>
</dbReference>
<evidence type="ECO:0000259" key="2">
    <source>
        <dbReference type="PROSITE" id="PS50937"/>
    </source>
</evidence>
<keyword evidence="4" id="KW-1185">Reference proteome</keyword>
<protein>
    <submittedName>
        <fullName evidence="3">Transcriptional regulator, MerR family</fullName>
    </submittedName>
</protein>
<dbReference type="Pfam" id="PF13411">
    <property type="entry name" value="MerR_1"/>
    <property type="match status" value="1"/>
</dbReference>
<dbReference type="SMART" id="SM00422">
    <property type="entry name" value="HTH_MERR"/>
    <property type="match status" value="1"/>
</dbReference>
<dbReference type="OrthoDB" id="9810140at2"/>
<dbReference type="STRING" id="518766.Rmar_1259"/>
<dbReference type="HOGENOM" id="CLU_045945_4_2_10"/>
<accession>D0MI41</accession>
<organism evidence="3 4">
    <name type="scientific">Rhodothermus marinus (strain ATCC 43812 / DSM 4252 / R-10)</name>
    <name type="common">Rhodothermus obamensis</name>
    <dbReference type="NCBI Taxonomy" id="518766"/>
    <lineage>
        <taxon>Bacteria</taxon>
        <taxon>Pseudomonadati</taxon>
        <taxon>Rhodothermota</taxon>
        <taxon>Rhodothermia</taxon>
        <taxon>Rhodothermales</taxon>
        <taxon>Rhodothermaceae</taxon>
        <taxon>Rhodothermus</taxon>
    </lineage>
</organism>
<dbReference type="RefSeq" id="WP_012843761.1">
    <property type="nucleotide sequence ID" value="NC_013501.1"/>
</dbReference>
<dbReference type="PANTHER" id="PTHR30204:SF15">
    <property type="entry name" value="BLL5018 PROTEIN"/>
    <property type="match status" value="1"/>
</dbReference>
<proteinExistence type="predicted"/>
<dbReference type="InterPro" id="IPR000551">
    <property type="entry name" value="MerR-type_HTH_dom"/>
</dbReference>
<dbReference type="PANTHER" id="PTHR30204">
    <property type="entry name" value="REDOX-CYCLING DRUG-SENSING TRANSCRIPTIONAL ACTIVATOR SOXR"/>
    <property type="match status" value="1"/>
</dbReference>
<evidence type="ECO:0000313" key="3">
    <source>
        <dbReference type="EMBL" id="ACY48149.1"/>
    </source>
</evidence>
<dbReference type="SUPFAM" id="SSF46955">
    <property type="entry name" value="Putative DNA-binding domain"/>
    <property type="match status" value="1"/>
</dbReference>
<keyword evidence="1" id="KW-0238">DNA-binding</keyword>